<dbReference type="GO" id="GO:0016788">
    <property type="term" value="F:hydrolase activity, acting on ester bonds"/>
    <property type="evidence" value="ECO:0007669"/>
    <property type="project" value="UniProtKB-ARBA"/>
</dbReference>
<feature type="chain" id="PRO_5028921745" evidence="1">
    <location>
        <begin position="30"/>
        <end position="436"/>
    </location>
</feature>
<dbReference type="Proteomes" id="UP000515312">
    <property type="component" value="Chromosome"/>
</dbReference>
<dbReference type="AlphaFoldDB" id="A0A7G8BLY1"/>
<name>A0A7G8BLY1_9BACT</name>
<evidence type="ECO:0000256" key="1">
    <source>
        <dbReference type="SAM" id="SignalP"/>
    </source>
</evidence>
<gene>
    <name evidence="3" type="ORF">H7849_06285</name>
</gene>
<accession>A0A7G8BLY1</accession>
<reference evidence="3 4" key="1">
    <citation type="submission" date="2020-08" db="EMBL/GenBank/DDBJ databases">
        <title>Edaphobacter telluris sp. nov. and Acidobacterium dinghuensis sp. nov., two acidobacteria isolated from forest soil.</title>
        <authorList>
            <person name="Fu J."/>
            <person name="Qiu L."/>
        </authorList>
    </citation>
    <scope>NUCLEOTIDE SEQUENCE [LARGE SCALE GENOMIC DNA]</scope>
    <source>
        <strain evidence="3">4Y35</strain>
    </source>
</reference>
<evidence type="ECO:0000313" key="3">
    <source>
        <dbReference type="EMBL" id="QNI33551.1"/>
    </source>
</evidence>
<feature type="domain" description="SGNH hydrolase-type esterase" evidence="2">
    <location>
        <begin position="227"/>
        <end position="423"/>
    </location>
</feature>
<dbReference type="PANTHER" id="PTHR43784">
    <property type="entry name" value="GDSL-LIKE LIPASE/ACYLHYDROLASE, PUTATIVE (AFU_ORTHOLOGUE AFUA_2G00820)-RELATED"/>
    <property type="match status" value="1"/>
</dbReference>
<evidence type="ECO:0000313" key="4">
    <source>
        <dbReference type="Proteomes" id="UP000515312"/>
    </source>
</evidence>
<organism evidence="3 4">
    <name type="scientific">Alloacidobacterium dinghuense</name>
    <dbReference type="NCBI Taxonomy" id="2763107"/>
    <lineage>
        <taxon>Bacteria</taxon>
        <taxon>Pseudomonadati</taxon>
        <taxon>Acidobacteriota</taxon>
        <taxon>Terriglobia</taxon>
        <taxon>Terriglobales</taxon>
        <taxon>Acidobacteriaceae</taxon>
        <taxon>Alloacidobacterium</taxon>
    </lineage>
</organism>
<dbReference type="KEGG" id="adin:H7849_06285"/>
<dbReference type="InterPro" id="IPR053140">
    <property type="entry name" value="GDSL_Rv0518-like"/>
</dbReference>
<protein>
    <submittedName>
        <fullName evidence="3">SGNH/GDSL hydrolase family protein</fullName>
    </submittedName>
</protein>
<keyword evidence="3" id="KW-0378">Hydrolase</keyword>
<dbReference type="InterPro" id="IPR013830">
    <property type="entry name" value="SGNH_hydro"/>
</dbReference>
<dbReference type="Pfam" id="PF13472">
    <property type="entry name" value="Lipase_GDSL_2"/>
    <property type="match status" value="1"/>
</dbReference>
<sequence length="436" mass="46885">MERLSGLESFVRASSLLLCCILFFAAECAAHSQASSTASRSSSATQLDWNRHWVGSWAASQQIPEPDNAVPLESLNHATLRQIVHLSVGGSMIRVHVSNAFGTSPLHLIAVHVARPISPATSRIDPDSDHALTFNEHSDVLIPMGAEYISDPLNYPAAALSDLAITMQIEATPGQETGHPGSRTTSYLFSGLPASAGDLPSAQSIDHWYFLAGVDVAASSETSSIVVLGDSITDGHGATTNRNDRWTDDLASRLQHSAFANTIAVLNEGIGGNRLLADGLGPNALARCDRDVLAQNGVRYLIVLEGINDIGTLTRTAAATKAQHEDLVQRMIGAYQQIIMRAHEHGIKVIGGTIMPFMGSAFYHPDDANESDRQMVNAWIRAAGHFDAMVDFDKTMADPAHPDRLRPDYDSGDHLHPSPAGYHAMADAIPFSLFQK</sequence>
<proteinExistence type="predicted"/>
<keyword evidence="1" id="KW-0732">Signal</keyword>
<dbReference type="InterPro" id="IPR036514">
    <property type="entry name" value="SGNH_hydro_sf"/>
</dbReference>
<dbReference type="EMBL" id="CP060394">
    <property type="protein sequence ID" value="QNI33551.1"/>
    <property type="molecule type" value="Genomic_DNA"/>
</dbReference>
<feature type="signal peptide" evidence="1">
    <location>
        <begin position="1"/>
        <end position="29"/>
    </location>
</feature>
<keyword evidence="4" id="KW-1185">Reference proteome</keyword>
<dbReference type="Gene3D" id="3.40.50.1110">
    <property type="entry name" value="SGNH hydrolase"/>
    <property type="match status" value="1"/>
</dbReference>
<dbReference type="PANTHER" id="PTHR43784:SF2">
    <property type="entry name" value="GDSL-LIKE LIPASE_ACYLHYDROLASE, PUTATIVE (AFU_ORTHOLOGUE AFUA_2G00820)-RELATED"/>
    <property type="match status" value="1"/>
</dbReference>
<dbReference type="SUPFAM" id="SSF52266">
    <property type="entry name" value="SGNH hydrolase"/>
    <property type="match status" value="1"/>
</dbReference>
<dbReference type="CDD" id="cd01830">
    <property type="entry name" value="XynE_like"/>
    <property type="match status" value="1"/>
</dbReference>
<evidence type="ECO:0000259" key="2">
    <source>
        <dbReference type="Pfam" id="PF13472"/>
    </source>
</evidence>